<feature type="binding site" evidence="12">
    <location>
        <position position="191"/>
    </location>
    <ligand>
        <name>Zn(2+)</name>
        <dbReference type="ChEBI" id="CHEBI:29105"/>
    </ligand>
</feature>
<evidence type="ECO:0000256" key="8">
    <source>
        <dbReference type="ARBA" id="ARBA00060590"/>
    </source>
</evidence>
<feature type="binding site" evidence="11">
    <location>
        <position position="247"/>
    </location>
    <ligand>
        <name>substrate</name>
    </ligand>
</feature>
<dbReference type="CDD" id="cd00854">
    <property type="entry name" value="NagA"/>
    <property type="match status" value="1"/>
</dbReference>
<evidence type="ECO:0000256" key="9">
    <source>
        <dbReference type="PIRNR" id="PIRNR038994"/>
    </source>
</evidence>
<dbReference type="InterPro" id="IPR011059">
    <property type="entry name" value="Metal-dep_hydrolase_composite"/>
</dbReference>
<dbReference type="SUPFAM" id="SSF51338">
    <property type="entry name" value="Composite domain of metallo-dependent hydrolases"/>
    <property type="match status" value="1"/>
</dbReference>
<evidence type="ECO:0000256" key="6">
    <source>
        <dbReference type="ARBA" id="ARBA00023277"/>
    </source>
</evidence>
<dbReference type="InterPro" id="IPR032466">
    <property type="entry name" value="Metal_Hydrolase"/>
</dbReference>
<evidence type="ECO:0000313" key="14">
    <source>
        <dbReference type="EMBL" id="GAB19779.1"/>
    </source>
</evidence>
<feature type="binding site" evidence="11">
    <location>
        <begin position="215"/>
        <end position="216"/>
    </location>
    <ligand>
        <name>substrate</name>
    </ligand>
</feature>
<dbReference type="AlphaFoldDB" id="H0R3X8"/>
<evidence type="ECO:0000256" key="11">
    <source>
        <dbReference type="PIRSR" id="PIRSR038994-2"/>
    </source>
</evidence>
<dbReference type="InterPro" id="IPR003764">
    <property type="entry name" value="GlcNAc_6-P_deAcase"/>
</dbReference>
<protein>
    <recommendedName>
        <fullName evidence="3">N-acetylglucosamine-6-phosphate deacetylase</fullName>
        <ecNumber evidence="2">3.5.1.25</ecNumber>
    </recommendedName>
</protein>
<dbReference type="NCBIfam" id="TIGR00221">
    <property type="entry name" value="nagA"/>
    <property type="match status" value="1"/>
</dbReference>
<dbReference type="GO" id="GO:0006046">
    <property type="term" value="P:N-acetylglucosamine catabolic process"/>
    <property type="evidence" value="ECO:0007669"/>
    <property type="project" value="TreeGrafter"/>
</dbReference>
<feature type="binding site" evidence="12">
    <location>
        <position position="212"/>
    </location>
    <ligand>
        <name>Zn(2+)</name>
        <dbReference type="ChEBI" id="CHEBI:29105"/>
    </ligand>
</feature>
<organism evidence="14 15">
    <name type="scientific">Gordonia effusa NBRC 100432</name>
    <dbReference type="NCBI Taxonomy" id="1077974"/>
    <lineage>
        <taxon>Bacteria</taxon>
        <taxon>Bacillati</taxon>
        <taxon>Actinomycetota</taxon>
        <taxon>Actinomycetes</taxon>
        <taxon>Mycobacteriales</taxon>
        <taxon>Gordoniaceae</taxon>
        <taxon>Gordonia</taxon>
    </lineage>
</organism>
<evidence type="ECO:0000256" key="3">
    <source>
        <dbReference type="ARBA" id="ARBA00018029"/>
    </source>
</evidence>
<evidence type="ECO:0000256" key="7">
    <source>
        <dbReference type="ARBA" id="ARBA00047647"/>
    </source>
</evidence>
<dbReference type="eggNOG" id="COG1820">
    <property type="taxonomic scope" value="Bacteria"/>
</dbReference>
<comment type="cofactor">
    <cofactor evidence="12">
        <name>a divalent metal cation</name>
        <dbReference type="ChEBI" id="CHEBI:60240"/>
    </cofactor>
    <text evidence="12">Binds 1 divalent metal cation per subunit.</text>
</comment>
<feature type="binding site" evidence="11">
    <location>
        <position position="223"/>
    </location>
    <ligand>
        <name>substrate</name>
    </ligand>
</feature>
<keyword evidence="4 12" id="KW-0479">Metal-binding</keyword>
<evidence type="ECO:0000256" key="4">
    <source>
        <dbReference type="ARBA" id="ARBA00022723"/>
    </source>
</evidence>
<proteinExistence type="inferred from homology"/>
<dbReference type="Gene3D" id="2.30.40.10">
    <property type="entry name" value="Urease, subunit C, domain 1"/>
    <property type="match status" value="1"/>
</dbReference>
<evidence type="ECO:0000259" key="13">
    <source>
        <dbReference type="Pfam" id="PF01979"/>
    </source>
</evidence>
<evidence type="ECO:0000256" key="5">
    <source>
        <dbReference type="ARBA" id="ARBA00022801"/>
    </source>
</evidence>
<keyword evidence="5 9" id="KW-0378">Hydrolase</keyword>
<dbReference type="EC" id="3.5.1.25" evidence="2"/>
<dbReference type="GO" id="GO:0008448">
    <property type="term" value="F:N-acetylglucosamine-6-phosphate deacetylase activity"/>
    <property type="evidence" value="ECO:0007669"/>
    <property type="project" value="UniProtKB-EC"/>
</dbReference>
<dbReference type="STRING" id="1077974.GOEFS_095_00140"/>
<accession>H0R3X8</accession>
<evidence type="ECO:0000256" key="10">
    <source>
        <dbReference type="PIRSR" id="PIRSR038994-1"/>
    </source>
</evidence>
<name>H0R3X8_9ACTN</name>
<evidence type="ECO:0000313" key="15">
    <source>
        <dbReference type="Proteomes" id="UP000035034"/>
    </source>
</evidence>
<dbReference type="GO" id="GO:0046872">
    <property type="term" value="F:metal ion binding"/>
    <property type="evidence" value="ECO:0007669"/>
    <property type="project" value="UniProtKB-KW"/>
</dbReference>
<keyword evidence="6 9" id="KW-0119">Carbohydrate metabolism</keyword>
<feature type="binding site" evidence="12">
    <location>
        <position position="125"/>
    </location>
    <ligand>
        <name>Zn(2+)</name>
        <dbReference type="ChEBI" id="CHEBI:29105"/>
    </ligand>
</feature>
<dbReference type="PIRSF" id="PIRSF038994">
    <property type="entry name" value="NagA"/>
    <property type="match status" value="1"/>
</dbReference>
<gene>
    <name evidence="14" type="primary">nagA</name>
    <name evidence="14" type="ORF">GOEFS_095_00140</name>
</gene>
<comment type="catalytic activity">
    <reaction evidence="7">
        <text>N-acetyl-D-glucosamine 6-phosphate + H2O = D-glucosamine 6-phosphate + acetate</text>
        <dbReference type="Rhea" id="RHEA:22936"/>
        <dbReference type="ChEBI" id="CHEBI:15377"/>
        <dbReference type="ChEBI" id="CHEBI:30089"/>
        <dbReference type="ChEBI" id="CHEBI:57513"/>
        <dbReference type="ChEBI" id="CHEBI:58725"/>
        <dbReference type="EC" id="3.5.1.25"/>
    </reaction>
</comment>
<dbReference type="Pfam" id="PF01979">
    <property type="entry name" value="Amidohydro_1"/>
    <property type="match status" value="1"/>
</dbReference>
<evidence type="ECO:0000256" key="2">
    <source>
        <dbReference type="ARBA" id="ARBA00011899"/>
    </source>
</evidence>
<dbReference type="PANTHER" id="PTHR11113:SF14">
    <property type="entry name" value="N-ACETYLGLUCOSAMINE-6-PHOSPHATE DEACETYLASE"/>
    <property type="match status" value="1"/>
</dbReference>
<feature type="binding site" evidence="11">
    <location>
        <begin position="304"/>
        <end position="306"/>
    </location>
    <ligand>
        <name>substrate</name>
    </ligand>
</feature>
<comment type="caution">
    <text evidence="14">The sequence shown here is derived from an EMBL/GenBank/DDBJ whole genome shotgun (WGS) entry which is preliminary data.</text>
</comment>
<dbReference type="Proteomes" id="UP000035034">
    <property type="component" value="Unassembled WGS sequence"/>
</dbReference>
<evidence type="ECO:0000256" key="1">
    <source>
        <dbReference type="ARBA" id="ARBA00010716"/>
    </source>
</evidence>
<comment type="similarity">
    <text evidence="1 9">Belongs to the metallo-dependent hydrolases superfamily. NagA family.</text>
</comment>
<evidence type="ECO:0000256" key="12">
    <source>
        <dbReference type="PIRSR" id="PIRSR038994-3"/>
    </source>
</evidence>
<dbReference type="OrthoDB" id="9776488at2"/>
<dbReference type="Gene3D" id="3.20.20.140">
    <property type="entry name" value="Metal-dependent hydrolases"/>
    <property type="match status" value="1"/>
</dbReference>
<keyword evidence="15" id="KW-1185">Reference proteome</keyword>
<dbReference type="RefSeq" id="WP_007319114.1">
    <property type="nucleotide sequence ID" value="NZ_BAEH01000095.1"/>
</dbReference>
<comment type="pathway">
    <text evidence="8">Amino-sugar metabolism; N-acetylneuraminate degradation; D-fructose 6-phosphate from N-acetylneuraminate: step 4/5.</text>
</comment>
<dbReference type="EMBL" id="BAEH01000095">
    <property type="protein sequence ID" value="GAB19779.1"/>
    <property type="molecule type" value="Genomic_DNA"/>
</dbReference>
<dbReference type="PANTHER" id="PTHR11113">
    <property type="entry name" value="N-ACETYLGLUCOSAMINE-6-PHOSPHATE DEACETYLASE"/>
    <property type="match status" value="1"/>
</dbReference>
<dbReference type="InterPro" id="IPR006680">
    <property type="entry name" value="Amidohydro-rel"/>
</dbReference>
<dbReference type="FunFam" id="3.20.20.140:FF:000004">
    <property type="entry name" value="N-acetylglucosamine-6-phosphate deacetylase"/>
    <property type="match status" value="1"/>
</dbReference>
<feature type="binding site" evidence="11">
    <location>
        <position position="136"/>
    </location>
    <ligand>
        <name>substrate</name>
    </ligand>
</feature>
<dbReference type="SUPFAM" id="SSF51556">
    <property type="entry name" value="Metallo-dependent hydrolases"/>
    <property type="match status" value="1"/>
</dbReference>
<feature type="active site" description="Proton donor/acceptor" evidence="10">
    <location>
        <position position="270"/>
    </location>
</feature>
<reference evidence="14 15" key="1">
    <citation type="submission" date="2011-12" db="EMBL/GenBank/DDBJ databases">
        <title>Whole genome shotgun sequence of Gordonia effusa NBRC 100432.</title>
        <authorList>
            <person name="Yoshida I."/>
            <person name="Takarada H."/>
            <person name="Hosoyama A."/>
            <person name="Tsuchikane K."/>
            <person name="Katsumata H."/>
            <person name="Yamazaki S."/>
            <person name="Fujita N."/>
        </authorList>
    </citation>
    <scope>NUCLEOTIDE SEQUENCE [LARGE SCALE GENOMIC DNA]</scope>
    <source>
        <strain evidence="14 15">NBRC 100432</strain>
    </source>
</reference>
<feature type="domain" description="Amidohydrolase-related" evidence="13">
    <location>
        <begin position="50"/>
        <end position="369"/>
    </location>
</feature>
<sequence length="389" mass="40818">MSSSVISAARVVAEGKVLTPGWVETDGEYIVGVGGGDPPRLADYEFPAHTVIPGFVDMHVHGGGGHSYTDGNADEVRLGLDFHRRHGTTTSVASLVSSESDSLLEQIDALRDLVAQGEIAGIHLEGPWLSDHRCGAHDRATLRDPDPREIAEILDAASGSVVMATLAPELPGALDAVEQFASANVLVGVGHTDAGYVQVRAAIERGARVATHLFNAMRPLHHREPGPILALLEDSRVTIELVGDGVHVHPDLVSYVTATAGPDRVALVTDAMAAAGMTDGSYRLGVLDVDVTDSVARVRETGAIAGSTATMDVLFARAAGSSHESAGTSDAALLAAVAMTASTPARVLGRRDIGELAVGKRADLVIVDEAHRVERVLTRGDWHERLHTI</sequence>